<dbReference type="Proteomes" id="UP001321492">
    <property type="component" value="Unassembled WGS sequence"/>
</dbReference>
<dbReference type="InterPro" id="IPR014729">
    <property type="entry name" value="Rossmann-like_a/b/a_fold"/>
</dbReference>
<accession>A0ABT7ADI5</accession>
<dbReference type="PRINTS" id="PR01438">
    <property type="entry name" value="UNVRSLSTRESS"/>
</dbReference>
<evidence type="ECO:0000313" key="3">
    <source>
        <dbReference type="EMBL" id="MDJ1156686.1"/>
    </source>
</evidence>
<keyword evidence="4" id="KW-1185">Reference proteome</keyword>
<protein>
    <submittedName>
        <fullName evidence="3">Universal stress protein</fullName>
    </submittedName>
</protein>
<sequence>MYKHILIPTDGSQLSADALDKGMTFAKEIGAKVTVVTVTEPFHLFSLDPAQVVDTPSDYRQHVRERARRHLAAAGDKAKALGIPCETVQVEHEHPYEVIIQTAANRDCDLIAMASHGRRGVSAVVLGSETVKVLTHSKTPVLVYR</sequence>
<comment type="similarity">
    <text evidence="1">Belongs to the universal stress protein A family.</text>
</comment>
<dbReference type="Gene3D" id="3.40.50.620">
    <property type="entry name" value="HUPs"/>
    <property type="match status" value="1"/>
</dbReference>
<evidence type="ECO:0000313" key="4">
    <source>
        <dbReference type="Proteomes" id="UP001321492"/>
    </source>
</evidence>
<dbReference type="RefSeq" id="WP_283738690.1">
    <property type="nucleotide sequence ID" value="NZ_JASJEV010000001.1"/>
</dbReference>
<dbReference type="EMBL" id="JASJEV010000001">
    <property type="protein sequence ID" value="MDJ1156686.1"/>
    <property type="molecule type" value="Genomic_DNA"/>
</dbReference>
<proteinExistence type="inferred from homology"/>
<comment type="caution">
    <text evidence="3">The sequence shown here is derived from an EMBL/GenBank/DDBJ whole genome shotgun (WGS) entry which is preliminary data.</text>
</comment>
<dbReference type="CDD" id="cd00293">
    <property type="entry name" value="USP-like"/>
    <property type="match status" value="1"/>
</dbReference>
<dbReference type="PANTHER" id="PTHR46268">
    <property type="entry name" value="STRESS RESPONSE PROTEIN NHAX"/>
    <property type="match status" value="1"/>
</dbReference>
<name>A0ABT7ADI5_9HYPH</name>
<dbReference type="Pfam" id="PF00582">
    <property type="entry name" value="Usp"/>
    <property type="match status" value="1"/>
</dbReference>
<dbReference type="SUPFAM" id="SSF52402">
    <property type="entry name" value="Adenine nucleotide alpha hydrolases-like"/>
    <property type="match status" value="1"/>
</dbReference>
<dbReference type="InterPro" id="IPR006016">
    <property type="entry name" value="UspA"/>
</dbReference>
<dbReference type="InterPro" id="IPR006015">
    <property type="entry name" value="Universal_stress_UspA"/>
</dbReference>
<organism evidence="3 4">
    <name type="scientific">Chelatococcus albus</name>
    <dbReference type="NCBI Taxonomy" id="3047466"/>
    <lineage>
        <taxon>Bacteria</taxon>
        <taxon>Pseudomonadati</taxon>
        <taxon>Pseudomonadota</taxon>
        <taxon>Alphaproteobacteria</taxon>
        <taxon>Hyphomicrobiales</taxon>
        <taxon>Chelatococcaceae</taxon>
        <taxon>Chelatococcus</taxon>
    </lineage>
</organism>
<feature type="domain" description="UspA" evidence="2">
    <location>
        <begin position="1"/>
        <end position="145"/>
    </location>
</feature>
<evidence type="ECO:0000256" key="1">
    <source>
        <dbReference type="ARBA" id="ARBA00008791"/>
    </source>
</evidence>
<gene>
    <name evidence="3" type="ORF">QNA08_00280</name>
</gene>
<dbReference type="PANTHER" id="PTHR46268:SF15">
    <property type="entry name" value="UNIVERSAL STRESS PROTEIN HP_0031"/>
    <property type="match status" value="1"/>
</dbReference>
<evidence type="ECO:0000259" key="2">
    <source>
        <dbReference type="Pfam" id="PF00582"/>
    </source>
</evidence>
<reference evidence="3 4" key="1">
    <citation type="submission" date="2023-05" db="EMBL/GenBank/DDBJ databases">
        <title>Chelatococcus sp. nov., a moderately thermophilic bacterium isolated from hot spring microbial mat.</title>
        <authorList>
            <person name="Hu C.-J."/>
            <person name="Li W.-J."/>
        </authorList>
    </citation>
    <scope>NUCLEOTIDE SEQUENCE [LARGE SCALE GENOMIC DNA]</scope>
    <source>
        <strain evidence="3 4">SYSU G07232</strain>
    </source>
</reference>